<gene>
    <name evidence="4" type="ordered locus">Cwoe_0969</name>
</gene>
<dbReference type="SUPFAM" id="SSF49265">
    <property type="entry name" value="Fibronectin type III"/>
    <property type="match status" value="1"/>
</dbReference>
<feature type="chain" id="PRO_5003043149" description="Fibronectin type-III domain-containing protein" evidence="2">
    <location>
        <begin position="28"/>
        <end position="340"/>
    </location>
</feature>
<dbReference type="EMBL" id="CP001854">
    <property type="protein sequence ID" value="ADB49402.1"/>
    <property type="molecule type" value="Genomic_DNA"/>
</dbReference>
<dbReference type="InterPro" id="IPR003961">
    <property type="entry name" value="FN3_dom"/>
</dbReference>
<dbReference type="Proteomes" id="UP000008229">
    <property type="component" value="Chromosome"/>
</dbReference>
<dbReference type="Gene3D" id="2.60.40.10">
    <property type="entry name" value="Immunoglobulins"/>
    <property type="match status" value="1"/>
</dbReference>
<dbReference type="InterPro" id="IPR036116">
    <property type="entry name" value="FN3_sf"/>
</dbReference>
<dbReference type="HOGENOM" id="CLU_815616_0_0_11"/>
<evidence type="ECO:0000256" key="1">
    <source>
        <dbReference type="ARBA" id="ARBA00023295"/>
    </source>
</evidence>
<keyword evidence="1" id="KW-0326">Glycosidase</keyword>
<name>D3FBN3_CONWI</name>
<sequence precursor="true">MRRFAALGVVTLALFASTAVLSSSALAAGAPTVATGTTSNITDTRAALNGTVNAQGEATSFAFQYGTTADYGRQTRPVTVGSDSTDRAVTADVDELTPGTEYHYRVIATNASGTTVGADATFRTTGTAPPPAPKPVATTGSAAATIAGATVNGTVNPQGRPTSYYFEFGETTNYGSQTPPQGAGAGTRAVAVQAGLSGLRTDTTYHYRLVAVGPNNTVATGDDRTFVTSGTGSTRLSFFGHTSFTDQNGVGGVFLGCFGGVECRGSMRLERSGKLLGERNGYTIRANNGGIVHITLNDLGKSLLRSRGTMNVKTTVLNANGQRMTGTTKLIRYATNGLKG</sequence>
<keyword evidence="2" id="KW-0732">Signal</keyword>
<dbReference type="GO" id="GO:0016798">
    <property type="term" value="F:hydrolase activity, acting on glycosyl bonds"/>
    <property type="evidence" value="ECO:0007669"/>
    <property type="project" value="UniProtKB-KW"/>
</dbReference>
<dbReference type="eggNOG" id="COG3540">
    <property type="taxonomic scope" value="Bacteria"/>
</dbReference>
<protein>
    <recommendedName>
        <fullName evidence="3">Fibronectin type-III domain-containing protein</fullName>
    </recommendedName>
</protein>
<evidence type="ECO:0000313" key="5">
    <source>
        <dbReference type="Proteomes" id="UP000008229"/>
    </source>
</evidence>
<reference evidence="5" key="2">
    <citation type="submission" date="2010-01" db="EMBL/GenBank/DDBJ databases">
        <title>The complete genome of Conexibacter woesei DSM 14684.</title>
        <authorList>
            <consortium name="US DOE Joint Genome Institute (JGI-PGF)"/>
            <person name="Lucas S."/>
            <person name="Copeland A."/>
            <person name="Lapidus A."/>
            <person name="Glavina del Rio T."/>
            <person name="Dalin E."/>
            <person name="Tice H."/>
            <person name="Bruce D."/>
            <person name="Goodwin L."/>
            <person name="Pitluck S."/>
            <person name="Kyrpides N."/>
            <person name="Mavromatis K."/>
            <person name="Ivanova N."/>
            <person name="Mikhailova N."/>
            <person name="Chertkov O."/>
            <person name="Brettin T."/>
            <person name="Detter J.C."/>
            <person name="Han C."/>
            <person name="Larimer F."/>
            <person name="Land M."/>
            <person name="Hauser L."/>
            <person name="Markowitz V."/>
            <person name="Cheng J.-F."/>
            <person name="Hugenholtz P."/>
            <person name="Woyke T."/>
            <person name="Wu D."/>
            <person name="Pukall R."/>
            <person name="Steenblock K."/>
            <person name="Schneider S."/>
            <person name="Klenk H.-P."/>
            <person name="Eisen J.A."/>
        </authorList>
    </citation>
    <scope>NUCLEOTIDE SEQUENCE [LARGE SCALE GENOMIC DNA]</scope>
    <source>
        <strain evidence="5">DSM 14684 / CIP 108061 / JCM 11494 / NBRC 100937 / ID131577</strain>
    </source>
</reference>
<dbReference type="InterPro" id="IPR013783">
    <property type="entry name" value="Ig-like_fold"/>
</dbReference>
<dbReference type="GO" id="GO:0005975">
    <property type="term" value="P:carbohydrate metabolic process"/>
    <property type="evidence" value="ECO:0007669"/>
    <property type="project" value="UniProtKB-ARBA"/>
</dbReference>
<feature type="signal peptide" evidence="2">
    <location>
        <begin position="1"/>
        <end position="27"/>
    </location>
</feature>
<evidence type="ECO:0000256" key="2">
    <source>
        <dbReference type="SAM" id="SignalP"/>
    </source>
</evidence>
<dbReference type="STRING" id="469383.Cwoe_0969"/>
<evidence type="ECO:0000259" key="3">
    <source>
        <dbReference type="PROSITE" id="PS50853"/>
    </source>
</evidence>
<keyword evidence="1" id="KW-0378">Hydrolase</keyword>
<evidence type="ECO:0000313" key="4">
    <source>
        <dbReference type="EMBL" id="ADB49402.1"/>
    </source>
</evidence>
<organism evidence="4 5">
    <name type="scientific">Conexibacter woesei (strain DSM 14684 / CCUG 47730 / CIP 108061 / JCM 11494 / NBRC 100937 / ID131577)</name>
    <dbReference type="NCBI Taxonomy" id="469383"/>
    <lineage>
        <taxon>Bacteria</taxon>
        <taxon>Bacillati</taxon>
        <taxon>Actinomycetota</taxon>
        <taxon>Thermoleophilia</taxon>
        <taxon>Solirubrobacterales</taxon>
        <taxon>Conexibacteraceae</taxon>
        <taxon>Conexibacter</taxon>
    </lineage>
</organism>
<feature type="domain" description="Fibronectin type-III" evidence="3">
    <location>
        <begin position="30"/>
        <end position="131"/>
    </location>
</feature>
<reference evidence="4 5" key="1">
    <citation type="journal article" date="2010" name="Stand. Genomic Sci.">
        <title>Complete genome sequence of Conexibacter woesei type strain (ID131577).</title>
        <authorList>
            <person name="Pukall R."/>
            <person name="Lapidus A."/>
            <person name="Glavina Del Rio T."/>
            <person name="Copeland A."/>
            <person name="Tice H."/>
            <person name="Cheng J.-F."/>
            <person name="Lucas S."/>
            <person name="Chen F."/>
            <person name="Nolan M."/>
            <person name="Bruce D."/>
            <person name="Goodwin L."/>
            <person name="Pitluck S."/>
            <person name="Mavromatis K."/>
            <person name="Ivanova N."/>
            <person name="Ovchinnikova G."/>
            <person name="Pati A."/>
            <person name="Chen A."/>
            <person name="Palaniappan K."/>
            <person name="Land M."/>
            <person name="Hauser L."/>
            <person name="Chang Y.-J."/>
            <person name="Jeffries C.D."/>
            <person name="Chain P."/>
            <person name="Meincke L."/>
            <person name="Sims D."/>
            <person name="Brettin T."/>
            <person name="Detter J.C."/>
            <person name="Rohde M."/>
            <person name="Goeker M."/>
            <person name="Bristow J."/>
            <person name="Eisen J.A."/>
            <person name="Markowitz V."/>
            <person name="Kyrpides N.C."/>
            <person name="Klenk H.-P."/>
            <person name="Hugenholtz P."/>
        </authorList>
    </citation>
    <scope>NUCLEOTIDE SEQUENCE [LARGE SCALE GENOMIC DNA]</scope>
    <source>
        <strain evidence="5">DSM 14684 / CIP 108061 / JCM 11494 / NBRC 100937 / ID131577</strain>
    </source>
</reference>
<dbReference type="KEGG" id="cwo:Cwoe_0969"/>
<dbReference type="AlphaFoldDB" id="D3FBN3"/>
<keyword evidence="5" id="KW-1185">Reference proteome</keyword>
<dbReference type="PROSITE" id="PS50853">
    <property type="entry name" value="FN3"/>
    <property type="match status" value="1"/>
</dbReference>
<accession>D3FBN3</accession>
<proteinExistence type="predicted"/>